<evidence type="ECO:0000313" key="3">
    <source>
        <dbReference type="Proteomes" id="UP000253083"/>
    </source>
</evidence>
<dbReference type="PANTHER" id="PTHR38030:SF2">
    <property type="entry name" value="PROTOPORPHYRINOGEN IX DEHYDROGENASE [QUINONE]"/>
    <property type="match status" value="1"/>
</dbReference>
<evidence type="ECO:0000313" key="2">
    <source>
        <dbReference type="EMBL" id="RBP48804.1"/>
    </source>
</evidence>
<dbReference type="RefSeq" id="WP_113955400.1">
    <property type="nucleotide sequence ID" value="NZ_QNRT01000005.1"/>
</dbReference>
<feature type="domain" description="Flavodoxin" evidence="1">
    <location>
        <begin position="7"/>
        <end position="150"/>
    </location>
</feature>
<dbReference type="OrthoDB" id="9795729at2"/>
<dbReference type="FunCoup" id="A0A395JJE8">
    <property type="interactions" value="133"/>
</dbReference>
<reference evidence="2 3" key="1">
    <citation type="submission" date="2018-06" db="EMBL/GenBank/DDBJ databases">
        <title>Genomic Encyclopedia of Type Strains, Phase IV (KMG-IV): sequencing the most valuable type-strain genomes for metagenomic binning, comparative biology and taxonomic classification.</title>
        <authorList>
            <person name="Goeker M."/>
        </authorList>
    </citation>
    <scope>NUCLEOTIDE SEQUENCE [LARGE SCALE GENOMIC DNA]</scope>
    <source>
        <strain evidence="2 3">DSM 24032</strain>
    </source>
</reference>
<evidence type="ECO:0000259" key="1">
    <source>
        <dbReference type="Pfam" id="PF12724"/>
    </source>
</evidence>
<dbReference type="SUPFAM" id="SSF52218">
    <property type="entry name" value="Flavoproteins"/>
    <property type="match status" value="1"/>
</dbReference>
<dbReference type="Gene3D" id="3.40.50.360">
    <property type="match status" value="1"/>
</dbReference>
<proteinExistence type="predicted"/>
<dbReference type="EMBL" id="QNRT01000005">
    <property type="protein sequence ID" value="RBP48804.1"/>
    <property type="molecule type" value="Genomic_DNA"/>
</dbReference>
<dbReference type="InterPro" id="IPR052200">
    <property type="entry name" value="Protoporphyrinogen_IX_DH"/>
</dbReference>
<dbReference type="PANTHER" id="PTHR38030">
    <property type="entry name" value="PROTOPORPHYRINOGEN IX DEHYDROGENASE [MENAQUINONE]"/>
    <property type="match status" value="1"/>
</dbReference>
<dbReference type="AlphaFoldDB" id="A0A395JJE8"/>
<name>A0A395JJE8_9GAMM</name>
<dbReference type="GO" id="GO:0010181">
    <property type="term" value="F:FMN binding"/>
    <property type="evidence" value="ECO:0007669"/>
    <property type="project" value="TreeGrafter"/>
</dbReference>
<accession>A0A395JJE8</accession>
<dbReference type="Proteomes" id="UP000253083">
    <property type="component" value="Unassembled WGS sequence"/>
</dbReference>
<organism evidence="2 3">
    <name type="scientific">Arenicella xantha</name>
    <dbReference type="NCBI Taxonomy" id="644221"/>
    <lineage>
        <taxon>Bacteria</taxon>
        <taxon>Pseudomonadati</taxon>
        <taxon>Pseudomonadota</taxon>
        <taxon>Gammaproteobacteria</taxon>
        <taxon>Arenicellales</taxon>
        <taxon>Arenicellaceae</taxon>
        <taxon>Arenicella</taxon>
    </lineage>
</organism>
<dbReference type="InterPro" id="IPR026816">
    <property type="entry name" value="Flavodoxin_dom"/>
</dbReference>
<keyword evidence="3" id="KW-1185">Reference proteome</keyword>
<dbReference type="GO" id="GO:0070819">
    <property type="term" value="F:menaquinone-dependent protoporphyrinogen oxidase activity"/>
    <property type="evidence" value="ECO:0007669"/>
    <property type="project" value="TreeGrafter"/>
</dbReference>
<dbReference type="Pfam" id="PF12724">
    <property type="entry name" value="Flavodoxin_5"/>
    <property type="match status" value="1"/>
</dbReference>
<dbReference type="GO" id="GO:0006783">
    <property type="term" value="P:heme biosynthetic process"/>
    <property type="evidence" value="ECO:0007669"/>
    <property type="project" value="TreeGrafter"/>
</dbReference>
<comment type="caution">
    <text evidence="2">The sequence shown here is derived from an EMBL/GenBank/DDBJ whole genome shotgun (WGS) entry which is preliminary data.</text>
</comment>
<dbReference type="InterPro" id="IPR029039">
    <property type="entry name" value="Flavoprotein-like_sf"/>
</dbReference>
<protein>
    <submittedName>
        <fullName evidence="2">Menaquinone-dependent protoporphyrinogen oxidase</fullName>
    </submittedName>
</protein>
<dbReference type="InParanoid" id="A0A395JJE8"/>
<sequence length="178" mass="20322">MKFKKVLIVYDSGFGSTEDITRVLATELSRLGVEVEFQSAESARAPLDGEAVIVGSPIRYDRWLPTARQYVTRHQKILSKIPVAYFYTCLSLVQGTSNPIDDKQVYDDALLSMNTQVKPIMVASFPGTLKLEVMPWYYRFPLKWIAKSKGVSEGDYRDWAMIKSWAHHFFDYPIGSVK</sequence>
<gene>
    <name evidence="2" type="ORF">DFR28_105143</name>
</gene>